<gene>
    <name evidence="2" type="ORF">BN3087_940008</name>
</gene>
<protein>
    <submittedName>
        <fullName evidence="2">Uncharacterized protein</fullName>
    </submittedName>
</protein>
<evidence type="ECO:0000256" key="1">
    <source>
        <dbReference type="SAM" id="Phobius"/>
    </source>
</evidence>
<sequence>MSLAKKSNPLVFVFKQMAHSVHGGTVDLLISPQFYTVKKEHIPSVKYVYYAKKIAPSIFFGLDDPTKAYQYHVYKDNDEWVFISYCLNDILDFLAQKNIQRENINNIYFAQQVADFFMRPFKLDDSYAIVNIDGIAVFTNRKIITTDIPYNKSLSNLSLPSKATKVSTQKSELFSGKDNFILSLISVIMGIIFLIEGTASYKKQKEYKQKTQEILSVNKNLESSYVRENIIKRYSTIDRVEKNKRDFISTISKCILQGNTALKALSINDNKMSSKLKSTKPQDMLVLEQLVKQTTYKISKQLDDTIVVVDKL</sequence>
<keyword evidence="1" id="KW-0472">Membrane</keyword>
<keyword evidence="1" id="KW-1133">Transmembrane helix</keyword>
<feature type="transmembrane region" description="Helical" evidence="1">
    <location>
        <begin position="180"/>
        <end position="201"/>
    </location>
</feature>
<dbReference type="EMBL" id="FAXN01000100">
    <property type="protein sequence ID" value="CUV66603.1"/>
    <property type="molecule type" value="Genomic_DNA"/>
</dbReference>
<dbReference type="AlphaFoldDB" id="A0A0S4XQL4"/>
<accession>A0A0S4XQL4</accession>
<proteinExistence type="predicted"/>
<evidence type="ECO:0000313" key="2">
    <source>
        <dbReference type="EMBL" id="CUV66603.1"/>
    </source>
</evidence>
<name>A0A0S4XQL4_9BACT</name>
<reference evidence="2" key="1">
    <citation type="submission" date="2015-11" db="EMBL/GenBank/DDBJ databases">
        <authorList>
            <person name="Zhang Y."/>
            <person name="Guo Z."/>
        </authorList>
    </citation>
    <scope>NUCLEOTIDE SEQUENCE</scope>
    <source>
        <strain evidence="2">BN30871</strain>
    </source>
</reference>
<organism evidence="2">
    <name type="scientific">Sulfurovum sp. enrichment culture clone C5</name>
    <dbReference type="NCBI Taxonomy" id="497650"/>
    <lineage>
        <taxon>Bacteria</taxon>
        <taxon>Pseudomonadati</taxon>
        <taxon>Campylobacterota</taxon>
        <taxon>Epsilonproteobacteria</taxon>
        <taxon>Campylobacterales</taxon>
        <taxon>Sulfurovaceae</taxon>
        <taxon>Sulfurovum</taxon>
        <taxon>environmental samples</taxon>
    </lineage>
</organism>
<keyword evidence="1" id="KW-0812">Transmembrane</keyword>